<keyword evidence="8" id="KW-1185">Reference proteome</keyword>
<feature type="non-terminal residue" evidence="7">
    <location>
        <position position="125"/>
    </location>
</feature>
<gene>
    <name evidence="7" type="ORF">AUEXF2481DRAFT_52470</name>
</gene>
<evidence type="ECO:0000256" key="5">
    <source>
        <dbReference type="ARBA" id="ARBA00023163"/>
    </source>
</evidence>
<keyword evidence="5" id="KW-0804">Transcription</keyword>
<proteinExistence type="predicted"/>
<dbReference type="GO" id="GO:0008168">
    <property type="term" value="F:methyltransferase activity"/>
    <property type="evidence" value="ECO:0007669"/>
    <property type="project" value="UniProtKB-KW"/>
</dbReference>
<reference evidence="7 8" key="1">
    <citation type="journal article" date="2014" name="BMC Genomics">
        <title>Genome sequencing of four Aureobasidium pullulans varieties: biotechnological potential, stress tolerance, and description of new species.</title>
        <authorList>
            <person name="Gostin Ar C."/>
            <person name="Ohm R.A."/>
            <person name="Kogej T."/>
            <person name="Sonjak S."/>
            <person name="Turk M."/>
            <person name="Zajc J."/>
            <person name="Zalar P."/>
            <person name="Grube M."/>
            <person name="Sun H."/>
            <person name="Han J."/>
            <person name="Sharma A."/>
            <person name="Chiniquy J."/>
            <person name="Ngan C.Y."/>
            <person name="Lipzen A."/>
            <person name="Barry K."/>
            <person name="Grigoriev I.V."/>
            <person name="Gunde-Cimerman N."/>
        </authorList>
    </citation>
    <scope>NUCLEOTIDE SEQUENCE [LARGE SCALE GENOMIC DNA]</scope>
    <source>
        <strain evidence="7 8">EXF-2481</strain>
    </source>
</reference>
<dbReference type="InterPro" id="IPR004026">
    <property type="entry name" value="Ada_DNA_repair_Zn-bd"/>
</dbReference>
<comment type="cofactor">
    <cofactor evidence="1">
        <name>Zn(2+)</name>
        <dbReference type="ChEBI" id="CHEBI:29105"/>
    </cofactor>
</comment>
<dbReference type="Gene3D" id="3.40.10.10">
    <property type="entry name" value="DNA Methylphosphotriester Repair Domain"/>
    <property type="match status" value="1"/>
</dbReference>
<evidence type="ECO:0000256" key="2">
    <source>
        <dbReference type="ARBA" id="ARBA00022603"/>
    </source>
</evidence>
<evidence type="ECO:0000256" key="1">
    <source>
        <dbReference type="ARBA" id="ARBA00001947"/>
    </source>
</evidence>
<dbReference type="HOGENOM" id="CLU_000445_81_3_1"/>
<dbReference type="OMA" id="MCHGSPY"/>
<sequence>WTAIRTRDAAANSAFYYGVTSTRIFCRPTCPARVARRDNIVFFDDIPAAKRAGYRSCKRCEPSNNLWRRDMKSRADFEAAKNLIEQSRERDEDWTVSSVAGKVGVSIGHLHRLFKKYANTTPKDY</sequence>
<feature type="non-terminal residue" evidence="7">
    <location>
        <position position="1"/>
    </location>
</feature>
<dbReference type="SUPFAM" id="SSF46689">
    <property type="entry name" value="Homeodomain-like"/>
    <property type="match status" value="1"/>
</dbReference>
<dbReference type="Pfam" id="PF00165">
    <property type="entry name" value="HTH_AraC"/>
    <property type="match status" value="1"/>
</dbReference>
<dbReference type="GeneID" id="25368798"/>
<name>A0A074Y9D2_AURSE</name>
<dbReference type="OrthoDB" id="2447880at2759"/>
<organism evidence="7 8">
    <name type="scientific">Aureobasidium subglaciale (strain EXF-2481)</name>
    <name type="common">Aureobasidium pullulans var. subglaciale</name>
    <dbReference type="NCBI Taxonomy" id="1043005"/>
    <lineage>
        <taxon>Eukaryota</taxon>
        <taxon>Fungi</taxon>
        <taxon>Dikarya</taxon>
        <taxon>Ascomycota</taxon>
        <taxon>Pezizomycotina</taxon>
        <taxon>Dothideomycetes</taxon>
        <taxon>Dothideomycetidae</taxon>
        <taxon>Dothideales</taxon>
        <taxon>Saccotheciaceae</taxon>
        <taxon>Aureobasidium</taxon>
    </lineage>
</organism>
<dbReference type="EMBL" id="KL584786">
    <property type="protein sequence ID" value="KEQ90787.1"/>
    <property type="molecule type" value="Genomic_DNA"/>
</dbReference>
<keyword evidence="2" id="KW-0808">Transferase</keyword>
<dbReference type="GO" id="GO:0008270">
    <property type="term" value="F:zinc ion binding"/>
    <property type="evidence" value="ECO:0007669"/>
    <property type="project" value="InterPro"/>
</dbReference>
<dbReference type="RefSeq" id="XP_013339239.1">
    <property type="nucleotide sequence ID" value="XM_013483785.1"/>
</dbReference>
<dbReference type="PROSITE" id="PS01124">
    <property type="entry name" value="HTH_ARAC_FAMILY_2"/>
    <property type="match status" value="1"/>
</dbReference>
<evidence type="ECO:0000259" key="6">
    <source>
        <dbReference type="PROSITE" id="PS01124"/>
    </source>
</evidence>
<dbReference type="GO" id="GO:0043565">
    <property type="term" value="F:sequence-specific DNA binding"/>
    <property type="evidence" value="ECO:0007669"/>
    <property type="project" value="InterPro"/>
</dbReference>
<dbReference type="GO" id="GO:0003700">
    <property type="term" value="F:DNA-binding transcription factor activity"/>
    <property type="evidence" value="ECO:0007669"/>
    <property type="project" value="InterPro"/>
</dbReference>
<evidence type="ECO:0000256" key="4">
    <source>
        <dbReference type="ARBA" id="ARBA00023159"/>
    </source>
</evidence>
<dbReference type="GO" id="GO:0032259">
    <property type="term" value="P:methylation"/>
    <property type="evidence" value="ECO:0007669"/>
    <property type="project" value="UniProtKB-KW"/>
</dbReference>
<dbReference type="STRING" id="1043005.A0A074Y9D2"/>
<feature type="domain" description="HTH araC/xylS-type" evidence="6">
    <location>
        <begin position="78"/>
        <end position="125"/>
    </location>
</feature>
<protein>
    <recommendedName>
        <fullName evidence="6">HTH araC/xylS-type domain-containing protein</fullName>
    </recommendedName>
</protein>
<keyword evidence="3" id="KW-0805">Transcription regulation</keyword>
<keyword evidence="2" id="KW-0489">Methyltransferase</keyword>
<evidence type="ECO:0000313" key="8">
    <source>
        <dbReference type="Proteomes" id="UP000030641"/>
    </source>
</evidence>
<dbReference type="SUPFAM" id="SSF57884">
    <property type="entry name" value="Ada DNA repair protein, N-terminal domain (N-Ada 10)"/>
    <property type="match status" value="1"/>
</dbReference>
<dbReference type="InterPro" id="IPR018060">
    <property type="entry name" value="HTH_AraC"/>
</dbReference>
<dbReference type="InterPro" id="IPR009057">
    <property type="entry name" value="Homeodomain-like_sf"/>
</dbReference>
<dbReference type="InParanoid" id="A0A074Y9D2"/>
<dbReference type="AlphaFoldDB" id="A0A074Y9D2"/>
<accession>A0A074Y9D2</accession>
<dbReference type="Pfam" id="PF02805">
    <property type="entry name" value="Ada_Zn_binding"/>
    <property type="match status" value="1"/>
</dbReference>
<keyword evidence="4" id="KW-0010">Activator</keyword>
<dbReference type="GO" id="GO:0006281">
    <property type="term" value="P:DNA repair"/>
    <property type="evidence" value="ECO:0007669"/>
    <property type="project" value="InterPro"/>
</dbReference>
<dbReference type="Proteomes" id="UP000030641">
    <property type="component" value="Unassembled WGS sequence"/>
</dbReference>
<evidence type="ECO:0000256" key="3">
    <source>
        <dbReference type="ARBA" id="ARBA00023015"/>
    </source>
</evidence>
<dbReference type="Gene3D" id="1.10.10.60">
    <property type="entry name" value="Homeodomain-like"/>
    <property type="match status" value="1"/>
</dbReference>
<dbReference type="InterPro" id="IPR035451">
    <property type="entry name" value="Ada-like_dom_sf"/>
</dbReference>
<evidence type="ECO:0000313" key="7">
    <source>
        <dbReference type="EMBL" id="KEQ90787.1"/>
    </source>
</evidence>